<name>A0A9P6HJP5_9AGAM</name>
<reference evidence="2" key="1">
    <citation type="journal article" date="2020" name="Nat. Commun.">
        <title>Large-scale genome sequencing of mycorrhizal fungi provides insights into the early evolution of symbiotic traits.</title>
        <authorList>
            <person name="Miyauchi S."/>
            <person name="Kiss E."/>
            <person name="Kuo A."/>
            <person name="Drula E."/>
            <person name="Kohler A."/>
            <person name="Sanchez-Garcia M."/>
            <person name="Morin E."/>
            <person name="Andreopoulos B."/>
            <person name="Barry K.W."/>
            <person name="Bonito G."/>
            <person name="Buee M."/>
            <person name="Carver A."/>
            <person name="Chen C."/>
            <person name="Cichocki N."/>
            <person name="Clum A."/>
            <person name="Culley D."/>
            <person name="Crous P.W."/>
            <person name="Fauchery L."/>
            <person name="Girlanda M."/>
            <person name="Hayes R.D."/>
            <person name="Keri Z."/>
            <person name="LaButti K."/>
            <person name="Lipzen A."/>
            <person name="Lombard V."/>
            <person name="Magnuson J."/>
            <person name="Maillard F."/>
            <person name="Murat C."/>
            <person name="Nolan M."/>
            <person name="Ohm R.A."/>
            <person name="Pangilinan J."/>
            <person name="Pereira M.F."/>
            <person name="Perotto S."/>
            <person name="Peter M."/>
            <person name="Pfister S."/>
            <person name="Riley R."/>
            <person name="Sitrit Y."/>
            <person name="Stielow J.B."/>
            <person name="Szollosi G."/>
            <person name="Zifcakova L."/>
            <person name="Stursova M."/>
            <person name="Spatafora J.W."/>
            <person name="Tedersoo L."/>
            <person name="Vaario L.M."/>
            <person name="Yamada A."/>
            <person name="Yan M."/>
            <person name="Wang P."/>
            <person name="Xu J."/>
            <person name="Bruns T."/>
            <person name="Baldrian P."/>
            <person name="Vilgalys R."/>
            <person name="Dunand C."/>
            <person name="Henrissat B."/>
            <person name="Grigoriev I.V."/>
            <person name="Hibbett D."/>
            <person name="Nagy L.G."/>
            <person name="Martin F.M."/>
        </authorList>
    </citation>
    <scope>NUCLEOTIDE SEQUENCE</scope>
    <source>
        <strain evidence="2">UH-Tt-Lm1</strain>
    </source>
</reference>
<dbReference type="Gene3D" id="1.20.120.1870">
    <property type="entry name" value="Fic/DOC protein, Fido domain"/>
    <property type="match status" value="1"/>
</dbReference>
<dbReference type="InterPro" id="IPR006440">
    <property type="entry name" value="Doc"/>
</dbReference>
<feature type="domain" description="Fido" evidence="1">
    <location>
        <begin position="1"/>
        <end position="126"/>
    </location>
</feature>
<dbReference type="Proteomes" id="UP000736335">
    <property type="component" value="Unassembled WGS sequence"/>
</dbReference>
<accession>A0A9P6HJP5</accession>
<dbReference type="EMBL" id="WIUZ02000005">
    <property type="protein sequence ID" value="KAF9786789.1"/>
    <property type="molecule type" value="Genomic_DNA"/>
</dbReference>
<dbReference type="InterPro" id="IPR053737">
    <property type="entry name" value="Type_II_TA_Toxin"/>
</dbReference>
<dbReference type="AlphaFoldDB" id="A0A9P6HJP5"/>
<gene>
    <name evidence="2" type="ORF">BJ322DRAFT_675257</name>
</gene>
<dbReference type="InterPro" id="IPR003812">
    <property type="entry name" value="Fido"/>
</dbReference>
<evidence type="ECO:0000313" key="2">
    <source>
        <dbReference type="EMBL" id="KAF9786789.1"/>
    </source>
</evidence>
<dbReference type="PROSITE" id="PS51459">
    <property type="entry name" value="FIDO"/>
    <property type="match status" value="1"/>
</dbReference>
<organism evidence="2 3">
    <name type="scientific">Thelephora terrestris</name>
    <dbReference type="NCBI Taxonomy" id="56493"/>
    <lineage>
        <taxon>Eukaryota</taxon>
        <taxon>Fungi</taxon>
        <taxon>Dikarya</taxon>
        <taxon>Basidiomycota</taxon>
        <taxon>Agaricomycotina</taxon>
        <taxon>Agaricomycetes</taxon>
        <taxon>Thelephorales</taxon>
        <taxon>Thelephoraceae</taxon>
        <taxon>Thelephora</taxon>
    </lineage>
</organism>
<comment type="caution">
    <text evidence="2">The sequence shown here is derived from an EMBL/GenBank/DDBJ whole genome shotgun (WGS) entry which is preliminary data.</text>
</comment>
<dbReference type="GO" id="GO:0016301">
    <property type="term" value="F:kinase activity"/>
    <property type="evidence" value="ECO:0007669"/>
    <property type="project" value="InterPro"/>
</dbReference>
<evidence type="ECO:0000313" key="3">
    <source>
        <dbReference type="Proteomes" id="UP000736335"/>
    </source>
</evidence>
<proteinExistence type="predicted"/>
<protein>
    <recommendedName>
        <fullName evidence="1">Fido domain-containing protein</fullName>
    </recommendedName>
</protein>
<reference evidence="2" key="2">
    <citation type="submission" date="2020-11" db="EMBL/GenBank/DDBJ databases">
        <authorList>
            <consortium name="DOE Joint Genome Institute"/>
            <person name="Kuo A."/>
            <person name="Miyauchi S."/>
            <person name="Kiss E."/>
            <person name="Drula E."/>
            <person name="Kohler A."/>
            <person name="Sanchez-Garcia M."/>
            <person name="Andreopoulos B."/>
            <person name="Barry K.W."/>
            <person name="Bonito G."/>
            <person name="Buee M."/>
            <person name="Carver A."/>
            <person name="Chen C."/>
            <person name="Cichocki N."/>
            <person name="Clum A."/>
            <person name="Culley D."/>
            <person name="Crous P.W."/>
            <person name="Fauchery L."/>
            <person name="Girlanda M."/>
            <person name="Hayes R."/>
            <person name="Keri Z."/>
            <person name="Labutti K."/>
            <person name="Lipzen A."/>
            <person name="Lombard V."/>
            <person name="Magnuson J."/>
            <person name="Maillard F."/>
            <person name="Morin E."/>
            <person name="Murat C."/>
            <person name="Nolan M."/>
            <person name="Ohm R."/>
            <person name="Pangilinan J."/>
            <person name="Pereira M."/>
            <person name="Perotto S."/>
            <person name="Peter M."/>
            <person name="Riley R."/>
            <person name="Sitrit Y."/>
            <person name="Stielow B."/>
            <person name="Szollosi G."/>
            <person name="Zifcakova L."/>
            <person name="Stursova M."/>
            <person name="Spatafora J.W."/>
            <person name="Tedersoo L."/>
            <person name="Vaario L.-M."/>
            <person name="Yamada A."/>
            <person name="Yan M."/>
            <person name="Wang P."/>
            <person name="Xu J."/>
            <person name="Bruns T."/>
            <person name="Baldrian P."/>
            <person name="Vilgalys R."/>
            <person name="Henrissat B."/>
            <person name="Grigoriev I.V."/>
            <person name="Hibbett D."/>
            <person name="Nagy L.G."/>
            <person name="Martin F.M."/>
        </authorList>
    </citation>
    <scope>NUCLEOTIDE SEQUENCE</scope>
    <source>
        <strain evidence="2">UH-Tt-Lm1</strain>
    </source>
</reference>
<dbReference type="SUPFAM" id="SSF140931">
    <property type="entry name" value="Fic-like"/>
    <property type="match status" value="1"/>
</dbReference>
<dbReference type="PANTHER" id="PTHR39426:SF1">
    <property type="entry name" value="HOMOLOGY TO DEATH-ON-CURING PROTEIN OF PHAGE P1"/>
    <property type="match status" value="1"/>
</dbReference>
<evidence type="ECO:0000259" key="1">
    <source>
        <dbReference type="PROSITE" id="PS51459"/>
    </source>
</evidence>
<dbReference type="Pfam" id="PF02661">
    <property type="entry name" value="Fic"/>
    <property type="match status" value="1"/>
</dbReference>
<dbReference type="PANTHER" id="PTHR39426">
    <property type="entry name" value="HOMOLOGY TO DEATH-ON-CURING PROTEIN OF PHAGE P1"/>
    <property type="match status" value="1"/>
</dbReference>
<dbReference type="OrthoDB" id="3049701at2759"/>
<sequence>MSAHAARLARLFTPAYARRINAQIVFPTESVVVKPRELESALSRPLHVAVYEPDRSAEYLAATLSYAIIKGHPFQYGNKRTAFFLANEYLRAMGMPGLADGGKVGSVYKSVVEIAQRHIDVASRTW</sequence>
<dbReference type="InterPro" id="IPR036597">
    <property type="entry name" value="Fido-like_dom_sf"/>
</dbReference>
<keyword evidence="3" id="KW-1185">Reference proteome</keyword>